<reference evidence="1 2" key="1">
    <citation type="submission" date="2013-07" db="EMBL/GenBank/DDBJ databases">
        <authorList>
            <person name="Genoscope - CEA"/>
        </authorList>
    </citation>
    <scope>NUCLEOTIDE SEQUENCE [LARGE SCALE GENOMIC DNA]</scope>
    <source>
        <strain evidence="2">FRM16 / DSM 17909</strain>
    </source>
</reference>
<dbReference type="EMBL" id="FO704550">
    <property type="protein sequence ID" value="CDG16247.1"/>
    <property type="molecule type" value="Genomic_DNA"/>
</dbReference>
<organism evidence="1 2">
    <name type="scientific">Xenorhabdus doucetiae</name>
    <dbReference type="NCBI Taxonomy" id="351671"/>
    <lineage>
        <taxon>Bacteria</taxon>
        <taxon>Pseudomonadati</taxon>
        <taxon>Pseudomonadota</taxon>
        <taxon>Gammaproteobacteria</taxon>
        <taxon>Enterobacterales</taxon>
        <taxon>Morganellaceae</taxon>
        <taxon>Xenorhabdus</taxon>
    </lineage>
</organism>
<accession>A0A068QMW9</accession>
<dbReference type="HOGENOM" id="CLU_2573100_0_0_6"/>
<name>A0A068QMW9_9GAMM</name>
<dbReference type="KEGG" id="xdo:XDD1_0543"/>
<dbReference type="AlphaFoldDB" id="A0A068QMW9"/>
<dbReference type="Proteomes" id="UP000032721">
    <property type="component" value="Chromosome"/>
</dbReference>
<gene>
    <name evidence="1" type="ORF">XDD1_0543</name>
</gene>
<proteinExistence type="predicted"/>
<evidence type="ECO:0000313" key="2">
    <source>
        <dbReference type="Proteomes" id="UP000032721"/>
    </source>
</evidence>
<protein>
    <submittedName>
        <fullName evidence="1">Uncharacterized protein</fullName>
    </submittedName>
</protein>
<evidence type="ECO:0000313" key="1">
    <source>
        <dbReference type="EMBL" id="CDG16247.1"/>
    </source>
</evidence>
<sequence>MNKDKAGFFHDKTARARPAAIFYARFSGDLPSLTPNTASTAMPSSDQALTDVQSRNKYIPRLAPFQPSTEHPYTVSLIFRR</sequence>